<feature type="compositionally biased region" description="Basic and acidic residues" evidence="6">
    <location>
        <begin position="469"/>
        <end position="488"/>
    </location>
</feature>
<dbReference type="PROSITE" id="PS00108">
    <property type="entry name" value="PROTEIN_KINASE_ST"/>
    <property type="match status" value="1"/>
</dbReference>
<evidence type="ECO:0000259" key="7">
    <source>
        <dbReference type="PROSITE" id="PS50011"/>
    </source>
</evidence>
<keyword evidence="3 8" id="KW-0418">Kinase</keyword>
<sequence>MVPLAEDDPRRVGAYRLLGRLGEGGMGRVYLGRSVGGRAVALKVVHPRLASVPGFRQRFAREVRAARAVSGPGTVPVVAADPDGPVPWLAYAYVPGLALADAVHAYGALRPRTAWWLLAGLVSALGSVHDRGVVHRDLKPSNVLLTHDGPRLIDFGIARAADDATLTGTGMVVGSPGYLSPEQAGGGELTAASDVFSLGAVLVHAVTGHGPFGAGSAPELLYRVVHQEPELPDLPDGLAEIARRCLAKRPADRPLLADLREAVAAHADHRAALPSPVAAELLRRAEELLNLELAPLTRPSRPVAHTAVPTAVDPAVALAAEPTVSTPPADAVVPPFWFAVPVPRPLLSADGEPVAELAPGAWYLAERAHGDTLHVLAGDGRRGLLHDTDGIEIGHHGTAERQEQTAADEAQDAPRTPAPEAGPFWFAVPEHRPLLSEDGAPEPVAELAPGAWYLAVRARGDALEVLSGDGRRGLLHDTSRIQRGDDPR</sequence>
<dbReference type="Gene3D" id="1.10.510.10">
    <property type="entry name" value="Transferase(Phosphotransferase) domain 1"/>
    <property type="match status" value="1"/>
</dbReference>
<accession>A0ABU2JVJ6</accession>
<feature type="region of interest" description="Disordered" evidence="6">
    <location>
        <begin position="398"/>
        <end position="421"/>
    </location>
</feature>
<name>A0ABU2JVJ6_9ACTN</name>
<evidence type="ECO:0000256" key="2">
    <source>
        <dbReference type="ARBA" id="ARBA00022741"/>
    </source>
</evidence>
<evidence type="ECO:0000256" key="6">
    <source>
        <dbReference type="SAM" id="MobiDB-lite"/>
    </source>
</evidence>
<keyword evidence="2 5" id="KW-0547">Nucleotide-binding</keyword>
<keyword evidence="4 5" id="KW-0067">ATP-binding</keyword>
<feature type="domain" description="Protein kinase" evidence="7">
    <location>
        <begin position="15"/>
        <end position="272"/>
    </location>
</feature>
<dbReference type="RefSeq" id="WP_311668877.1">
    <property type="nucleotide sequence ID" value="NZ_JAVREO010000013.1"/>
</dbReference>
<reference evidence="9" key="1">
    <citation type="submission" date="2023-07" db="EMBL/GenBank/DDBJ databases">
        <title>30 novel species of actinomycetes from the DSMZ collection.</title>
        <authorList>
            <person name="Nouioui I."/>
        </authorList>
    </citation>
    <scope>NUCLEOTIDE SEQUENCE [LARGE SCALE GENOMIC DNA]</scope>
    <source>
        <strain evidence="9">DSM 44915</strain>
    </source>
</reference>
<dbReference type="GO" id="GO:0016301">
    <property type="term" value="F:kinase activity"/>
    <property type="evidence" value="ECO:0007669"/>
    <property type="project" value="UniProtKB-KW"/>
</dbReference>
<evidence type="ECO:0000256" key="1">
    <source>
        <dbReference type="ARBA" id="ARBA00022679"/>
    </source>
</evidence>
<dbReference type="SUPFAM" id="SSF56112">
    <property type="entry name" value="Protein kinase-like (PK-like)"/>
    <property type="match status" value="1"/>
</dbReference>
<dbReference type="Gene3D" id="3.30.200.20">
    <property type="entry name" value="Phosphorylase Kinase, domain 1"/>
    <property type="match status" value="1"/>
</dbReference>
<proteinExistence type="predicted"/>
<gene>
    <name evidence="8" type="ORF">RM844_21070</name>
</gene>
<dbReference type="InterPro" id="IPR000719">
    <property type="entry name" value="Prot_kinase_dom"/>
</dbReference>
<evidence type="ECO:0000256" key="4">
    <source>
        <dbReference type="ARBA" id="ARBA00022840"/>
    </source>
</evidence>
<dbReference type="PANTHER" id="PTHR43289">
    <property type="entry name" value="MITOGEN-ACTIVATED PROTEIN KINASE KINASE KINASE 20-RELATED"/>
    <property type="match status" value="1"/>
</dbReference>
<dbReference type="PANTHER" id="PTHR43289:SF34">
    <property type="entry name" value="SERINE_THREONINE-PROTEIN KINASE YBDM-RELATED"/>
    <property type="match status" value="1"/>
</dbReference>
<dbReference type="Proteomes" id="UP001183410">
    <property type="component" value="Unassembled WGS sequence"/>
</dbReference>
<dbReference type="InterPro" id="IPR008271">
    <property type="entry name" value="Ser/Thr_kinase_AS"/>
</dbReference>
<dbReference type="InterPro" id="IPR017441">
    <property type="entry name" value="Protein_kinase_ATP_BS"/>
</dbReference>
<dbReference type="Pfam" id="PF00069">
    <property type="entry name" value="Pkinase"/>
    <property type="match status" value="1"/>
</dbReference>
<evidence type="ECO:0000256" key="3">
    <source>
        <dbReference type="ARBA" id="ARBA00022777"/>
    </source>
</evidence>
<feature type="region of interest" description="Disordered" evidence="6">
    <location>
        <begin position="467"/>
        <end position="488"/>
    </location>
</feature>
<dbReference type="CDD" id="cd14014">
    <property type="entry name" value="STKc_PknB_like"/>
    <property type="match status" value="1"/>
</dbReference>
<feature type="binding site" evidence="5">
    <location>
        <position position="43"/>
    </location>
    <ligand>
        <name>ATP</name>
        <dbReference type="ChEBI" id="CHEBI:30616"/>
    </ligand>
</feature>
<keyword evidence="1" id="KW-0808">Transferase</keyword>
<evidence type="ECO:0000256" key="5">
    <source>
        <dbReference type="PROSITE-ProRule" id="PRU10141"/>
    </source>
</evidence>
<dbReference type="PROSITE" id="PS50011">
    <property type="entry name" value="PROTEIN_KINASE_DOM"/>
    <property type="match status" value="1"/>
</dbReference>
<organism evidence="8 9">
    <name type="scientific">Streptomyces chisholmiae</name>
    <dbReference type="NCBI Taxonomy" id="3075540"/>
    <lineage>
        <taxon>Bacteria</taxon>
        <taxon>Bacillati</taxon>
        <taxon>Actinomycetota</taxon>
        <taxon>Actinomycetes</taxon>
        <taxon>Kitasatosporales</taxon>
        <taxon>Streptomycetaceae</taxon>
        <taxon>Streptomyces</taxon>
    </lineage>
</organism>
<protein>
    <submittedName>
        <fullName evidence="8">Protein kinase</fullName>
    </submittedName>
</protein>
<evidence type="ECO:0000313" key="9">
    <source>
        <dbReference type="Proteomes" id="UP001183410"/>
    </source>
</evidence>
<dbReference type="EMBL" id="JAVREO010000013">
    <property type="protein sequence ID" value="MDT0268783.1"/>
    <property type="molecule type" value="Genomic_DNA"/>
</dbReference>
<dbReference type="PROSITE" id="PS00107">
    <property type="entry name" value="PROTEIN_KINASE_ATP"/>
    <property type="match status" value="1"/>
</dbReference>
<comment type="caution">
    <text evidence="8">The sequence shown here is derived from an EMBL/GenBank/DDBJ whole genome shotgun (WGS) entry which is preliminary data.</text>
</comment>
<keyword evidence="9" id="KW-1185">Reference proteome</keyword>
<dbReference type="SMART" id="SM00220">
    <property type="entry name" value="S_TKc"/>
    <property type="match status" value="1"/>
</dbReference>
<dbReference type="InterPro" id="IPR011009">
    <property type="entry name" value="Kinase-like_dom_sf"/>
</dbReference>
<evidence type="ECO:0000313" key="8">
    <source>
        <dbReference type="EMBL" id="MDT0268783.1"/>
    </source>
</evidence>